<evidence type="ECO:0000313" key="11">
    <source>
        <dbReference type="EMBL" id="QEK51408.1"/>
    </source>
</evidence>
<evidence type="ECO:0000259" key="8">
    <source>
        <dbReference type="Pfam" id="PF02278"/>
    </source>
</evidence>
<evidence type="ECO:0000313" key="12">
    <source>
        <dbReference type="Proteomes" id="UP000323653"/>
    </source>
</evidence>
<evidence type="ECO:0000256" key="3">
    <source>
        <dbReference type="ARBA" id="ARBA00011245"/>
    </source>
</evidence>
<reference evidence="11 12" key="1">
    <citation type="submission" date="2019-08" db="EMBL/GenBank/DDBJ databases">
        <title>Pedobacter sp. nov., isolated from Han river, South Korea.</title>
        <authorList>
            <person name="Lee D.-H."/>
            <person name="Kim Y.-S."/>
            <person name="Hwang E.-M."/>
            <person name="Le Tran T.C."/>
            <person name="Cha C.-J."/>
        </authorList>
    </citation>
    <scope>NUCLEOTIDE SEQUENCE [LARGE SCALE GENOMIC DNA]</scope>
    <source>
        <strain evidence="11 12">CJ43</strain>
    </source>
</reference>
<dbReference type="KEGG" id="pej:FYC62_06810"/>
<dbReference type="SUPFAM" id="SSF74650">
    <property type="entry name" value="Galactose mutarotase-like"/>
    <property type="match status" value="1"/>
</dbReference>
<dbReference type="Pfam" id="PF02278">
    <property type="entry name" value="Lyase_8"/>
    <property type="match status" value="1"/>
</dbReference>
<comment type="subunit">
    <text evidence="3">Monomer.</text>
</comment>
<dbReference type="InterPro" id="IPR008929">
    <property type="entry name" value="Chondroitin_lyas"/>
</dbReference>
<feature type="domain" description="Polysaccharide lyase family 8 central" evidence="8">
    <location>
        <begin position="322"/>
        <end position="569"/>
    </location>
</feature>
<dbReference type="Pfam" id="PF02884">
    <property type="entry name" value="Lyase_8_C"/>
    <property type="match status" value="1"/>
</dbReference>
<dbReference type="Pfam" id="PF08124">
    <property type="entry name" value="Lyase_8_N"/>
    <property type="match status" value="1"/>
</dbReference>
<dbReference type="Proteomes" id="UP000323653">
    <property type="component" value="Chromosome"/>
</dbReference>
<dbReference type="Gene3D" id="2.60.220.10">
    <property type="entry name" value="Polysaccharide lyase family 8-like, C-terminal"/>
    <property type="match status" value="1"/>
</dbReference>
<dbReference type="RefSeq" id="WP_149074418.1">
    <property type="nucleotide sequence ID" value="NZ_CP043329.1"/>
</dbReference>
<dbReference type="CDD" id="cd01083">
    <property type="entry name" value="GAG_Lyase"/>
    <property type="match status" value="1"/>
</dbReference>
<dbReference type="Gene3D" id="2.70.98.10">
    <property type="match status" value="1"/>
</dbReference>
<keyword evidence="4" id="KW-0732">Signal</keyword>
<evidence type="ECO:0000256" key="6">
    <source>
        <dbReference type="ARBA" id="ARBA00023239"/>
    </source>
</evidence>
<dbReference type="InterPro" id="IPR012970">
    <property type="entry name" value="Lyase_8_alpha_N"/>
</dbReference>
<feature type="active site" evidence="7">
    <location>
        <position position="207"/>
    </location>
</feature>
<dbReference type="InterPro" id="IPR014718">
    <property type="entry name" value="GH-type_carb-bd"/>
</dbReference>
<dbReference type="Gene3D" id="1.50.10.100">
    <property type="entry name" value="Chondroitin AC/alginate lyase"/>
    <property type="match status" value="1"/>
</dbReference>
<dbReference type="InterPro" id="IPR011071">
    <property type="entry name" value="Lyase_8-like_C"/>
</dbReference>
<evidence type="ECO:0000256" key="1">
    <source>
        <dbReference type="ARBA" id="ARBA00001913"/>
    </source>
</evidence>
<comment type="cofactor">
    <cofactor evidence="1">
        <name>Ca(2+)</name>
        <dbReference type="ChEBI" id="CHEBI:29108"/>
    </cofactor>
</comment>
<protein>
    <submittedName>
        <fullName evidence="11">Polysaccharide lyase 8 family protein</fullName>
    </submittedName>
</protein>
<feature type="domain" description="Polysaccharide lyase family 8 C-terminal" evidence="9">
    <location>
        <begin position="583"/>
        <end position="648"/>
    </location>
</feature>
<accession>A0A5C0VF98</accession>
<keyword evidence="6 11" id="KW-0456">Lyase</keyword>
<dbReference type="InterPro" id="IPR011013">
    <property type="entry name" value="Gal_mutarotase_sf_dom"/>
</dbReference>
<dbReference type="AlphaFoldDB" id="A0A5C0VF98"/>
<proteinExistence type="inferred from homology"/>
<evidence type="ECO:0000256" key="2">
    <source>
        <dbReference type="ARBA" id="ARBA00006699"/>
    </source>
</evidence>
<keyword evidence="12" id="KW-1185">Reference proteome</keyword>
<dbReference type="InterPro" id="IPR038970">
    <property type="entry name" value="Lyase_8"/>
</dbReference>
<dbReference type="InterPro" id="IPR004103">
    <property type="entry name" value="Lyase_8_C"/>
</dbReference>
<comment type="similarity">
    <text evidence="2">Belongs to the polysaccharide lyase 8 family.</text>
</comment>
<name>A0A5C0VF98_9SPHI</name>
<feature type="active site" evidence="7">
    <location>
        <position position="216"/>
    </location>
</feature>
<dbReference type="PANTHER" id="PTHR38481:SF1">
    <property type="entry name" value="HYALURONATE LYASE"/>
    <property type="match status" value="1"/>
</dbReference>
<feature type="active site" evidence="7">
    <location>
        <position position="270"/>
    </location>
</feature>
<dbReference type="SUPFAM" id="SSF48230">
    <property type="entry name" value="Chondroitin AC/alginate lyase"/>
    <property type="match status" value="1"/>
</dbReference>
<dbReference type="SUPFAM" id="SSF49863">
    <property type="entry name" value="Hyaluronate lyase-like, C-terminal domain"/>
    <property type="match status" value="1"/>
</dbReference>
<evidence type="ECO:0000256" key="5">
    <source>
        <dbReference type="ARBA" id="ARBA00022837"/>
    </source>
</evidence>
<dbReference type="PANTHER" id="PTHR38481">
    <property type="entry name" value="HYALURONATE LYASE"/>
    <property type="match status" value="1"/>
</dbReference>
<dbReference type="EMBL" id="CP043329">
    <property type="protein sequence ID" value="QEK51408.1"/>
    <property type="molecule type" value="Genomic_DNA"/>
</dbReference>
<evidence type="ECO:0000259" key="10">
    <source>
        <dbReference type="Pfam" id="PF08124"/>
    </source>
</evidence>
<feature type="domain" description="Polysaccharide lyase 8 N-terminal alpha-helical" evidence="10">
    <location>
        <begin position="20"/>
        <end position="304"/>
    </location>
</feature>
<dbReference type="GO" id="GO:0016837">
    <property type="term" value="F:carbon-oxygen lyase activity, acting on polysaccharides"/>
    <property type="evidence" value="ECO:0007669"/>
    <property type="project" value="UniProtKB-ARBA"/>
</dbReference>
<dbReference type="GO" id="GO:0005576">
    <property type="term" value="C:extracellular region"/>
    <property type="evidence" value="ECO:0007669"/>
    <property type="project" value="InterPro"/>
</dbReference>
<gene>
    <name evidence="11" type="ORF">FYC62_06810</name>
</gene>
<dbReference type="GO" id="GO:0030246">
    <property type="term" value="F:carbohydrate binding"/>
    <property type="evidence" value="ECO:0007669"/>
    <property type="project" value="InterPro"/>
</dbReference>
<evidence type="ECO:0000259" key="9">
    <source>
        <dbReference type="Pfam" id="PF02884"/>
    </source>
</evidence>
<evidence type="ECO:0000256" key="4">
    <source>
        <dbReference type="ARBA" id="ARBA00022729"/>
    </source>
</evidence>
<sequence length="683" mass="77532">MVKAQATYPFGTIMKRIFDDASKSFAKADVPAKAALDALQPDGSWSDINYQAKDISNWAPVSHLEKTHLLIQAYVNKGGSYYNNKAFLDGIIKAYEYWYAKDPKSDNWWHNEISVPQRLGESLILLKFGDSYLPEELEKQLLERMKRGVAEDKTGANKTDIAMHYFYRALLTENKDLLKSSLDQLFEPVVLTEAEEGLQHDYSYLQHGPQLYISGYGNVFIGGVTKIANLVRATPYALSAEKLEVFSKFYRQTFINAFRSRYIDFNVEGRGVTRKGNLKKTSERYRIQTVKLIDATREEEWENIRQRVDSLAAPDYELKPFHQHYWKGDYTQHVRPQYAFHVRIASNRTKKSESGNKENLYGRYLSDGATNIQVRGPEYFDIMPLWEWDKIPGTTSVDNPEDVLLEKQWGEFALNTYAGGVSDGVYGATAYHLKYDGVTAKKAWFFFDQEIVCLGADIQSTSTLPVTTTLNQSWLNGNIQLSVGKAQKKDELNEYALNNNSWIQHDGIAYYFPSGANVKLSSQKQSGTWQKINSSQPKNEVSGHVFKLWINHGSKTQAASYHYVVLPAVKDVKGFNPEQLQTISNTASQQVVYHKGLKILQAVLHEAAEVKTDELSIKTDKPCVFMIKNVKGKKTLYVADPLQQEKQIKFSISDIKSGKSIDLSVDMPQKPYAGSSKEVLLSF</sequence>
<dbReference type="InterPro" id="IPR003159">
    <property type="entry name" value="Lyase_8_central_dom"/>
</dbReference>
<dbReference type="GO" id="GO:0005975">
    <property type="term" value="P:carbohydrate metabolic process"/>
    <property type="evidence" value="ECO:0007669"/>
    <property type="project" value="InterPro"/>
</dbReference>
<evidence type="ECO:0000256" key="7">
    <source>
        <dbReference type="PIRSR" id="PIRSR638970-1"/>
    </source>
</evidence>
<organism evidence="11 12">
    <name type="scientific">Pedobacter aquae</name>
    <dbReference type="NCBI Taxonomy" id="2605747"/>
    <lineage>
        <taxon>Bacteria</taxon>
        <taxon>Pseudomonadati</taxon>
        <taxon>Bacteroidota</taxon>
        <taxon>Sphingobacteriia</taxon>
        <taxon>Sphingobacteriales</taxon>
        <taxon>Sphingobacteriaceae</taxon>
        <taxon>Pedobacter</taxon>
    </lineage>
</organism>
<keyword evidence="5" id="KW-0106">Calcium</keyword>